<accession>A0ABR3KJ90</accession>
<dbReference type="EMBL" id="JBEUSY010000340">
    <property type="protein sequence ID" value="KAL1237595.1"/>
    <property type="molecule type" value="Genomic_DNA"/>
</dbReference>
<organism evidence="1 2">
    <name type="scientific">Trichinella spiralis</name>
    <name type="common">Trichina worm</name>
    <dbReference type="NCBI Taxonomy" id="6334"/>
    <lineage>
        <taxon>Eukaryota</taxon>
        <taxon>Metazoa</taxon>
        <taxon>Ecdysozoa</taxon>
        <taxon>Nematoda</taxon>
        <taxon>Enoplea</taxon>
        <taxon>Dorylaimia</taxon>
        <taxon>Trichinellida</taxon>
        <taxon>Trichinellidae</taxon>
        <taxon>Trichinella</taxon>
    </lineage>
</organism>
<sequence length="125" mass="14351">MFVIRRFACSCNGTRPAAGRRSERPEPASTLLFTCLCAASATLFNTGRACSHPSWLLLSSAQIRHRQTDILFSYLLYDNDAMLINARWILTTAPFEPHHRVCVCGWKWKFRFKRWGGRPVGYDQP</sequence>
<proteinExistence type="predicted"/>
<comment type="caution">
    <text evidence="1">The sequence shown here is derived from an EMBL/GenBank/DDBJ whole genome shotgun (WGS) entry which is preliminary data.</text>
</comment>
<dbReference type="GO" id="GO:0016853">
    <property type="term" value="F:isomerase activity"/>
    <property type="evidence" value="ECO:0007669"/>
    <property type="project" value="UniProtKB-KW"/>
</dbReference>
<keyword evidence="2" id="KW-1185">Reference proteome</keyword>
<gene>
    <name evidence="1" type="ORF">TSPI_01838</name>
</gene>
<reference evidence="1 2" key="1">
    <citation type="submission" date="2024-07" db="EMBL/GenBank/DDBJ databases">
        <title>Enhanced genomic and transcriptomic resources for Trichinella pseudospiralis and T. spiralis underpin the discovery of pronounced molecular differences between stages and species.</title>
        <authorList>
            <person name="Pasi K.K."/>
            <person name="La Rosa G."/>
            <person name="Gomez-Morales M.A."/>
            <person name="Tosini F."/>
            <person name="Sumanam S."/>
            <person name="Young N.D."/>
            <person name="Chang B.C."/>
            <person name="Robin G.B."/>
        </authorList>
    </citation>
    <scope>NUCLEOTIDE SEQUENCE [LARGE SCALE GENOMIC DNA]</scope>
    <source>
        <strain evidence="1">ISS534</strain>
    </source>
</reference>
<protein>
    <submittedName>
        <fullName evidence="1">Xylose isomerase</fullName>
    </submittedName>
</protein>
<evidence type="ECO:0000313" key="1">
    <source>
        <dbReference type="EMBL" id="KAL1237595.1"/>
    </source>
</evidence>
<name>A0ABR3KJ90_TRISP</name>
<keyword evidence="1" id="KW-0413">Isomerase</keyword>
<dbReference type="Proteomes" id="UP001558632">
    <property type="component" value="Unassembled WGS sequence"/>
</dbReference>
<evidence type="ECO:0000313" key="2">
    <source>
        <dbReference type="Proteomes" id="UP001558632"/>
    </source>
</evidence>